<organism evidence="1 2">
    <name type="scientific">Eucalyptus globulus</name>
    <name type="common">Tasmanian blue gum</name>
    <dbReference type="NCBI Taxonomy" id="34317"/>
    <lineage>
        <taxon>Eukaryota</taxon>
        <taxon>Viridiplantae</taxon>
        <taxon>Streptophyta</taxon>
        <taxon>Embryophyta</taxon>
        <taxon>Tracheophyta</taxon>
        <taxon>Spermatophyta</taxon>
        <taxon>Magnoliopsida</taxon>
        <taxon>eudicotyledons</taxon>
        <taxon>Gunneridae</taxon>
        <taxon>Pentapetalae</taxon>
        <taxon>rosids</taxon>
        <taxon>malvids</taxon>
        <taxon>Myrtales</taxon>
        <taxon>Myrtaceae</taxon>
        <taxon>Myrtoideae</taxon>
        <taxon>Eucalypteae</taxon>
        <taxon>Eucalyptus</taxon>
    </lineage>
</organism>
<accession>A0ABD3J512</accession>
<proteinExistence type="predicted"/>
<evidence type="ECO:0000313" key="1">
    <source>
        <dbReference type="EMBL" id="KAL3722671.1"/>
    </source>
</evidence>
<name>A0ABD3J512_EUCGL</name>
<sequence>MIVPLQPLQIVRPQAMLMVSISGSFPIPMFARSLYHPVPILTDMVVEVISWVWYIRQHRVHKNIEATRAVALILRCDNTKVVVVESSGGFIDAITSIGCSSGFELGTGSMGFEWLRKPCFIVRRFR</sequence>
<reference evidence="1 2" key="1">
    <citation type="submission" date="2024-11" db="EMBL/GenBank/DDBJ databases">
        <title>Chromosome-level genome assembly of Eucalyptus globulus Labill. provides insights into its genome evolution.</title>
        <authorList>
            <person name="Li X."/>
        </authorList>
    </citation>
    <scope>NUCLEOTIDE SEQUENCE [LARGE SCALE GENOMIC DNA]</scope>
    <source>
        <strain evidence="1">CL2024</strain>
        <tissue evidence="1">Fresh tender leaves</tissue>
    </source>
</reference>
<dbReference type="Proteomes" id="UP001634007">
    <property type="component" value="Unassembled WGS sequence"/>
</dbReference>
<dbReference type="EMBL" id="JBJKBG010000009">
    <property type="protein sequence ID" value="KAL3722671.1"/>
    <property type="molecule type" value="Genomic_DNA"/>
</dbReference>
<dbReference type="AlphaFoldDB" id="A0ABD3J512"/>
<comment type="caution">
    <text evidence="1">The sequence shown here is derived from an EMBL/GenBank/DDBJ whole genome shotgun (WGS) entry which is preliminary data.</text>
</comment>
<protein>
    <submittedName>
        <fullName evidence="1">Uncharacterized protein</fullName>
    </submittedName>
</protein>
<gene>
    <name evidence="1" type="ORF">ACJRO7_034961</name>
</gene>
<keyword evidence="2" id="KW-1185">Reference proteome</keyword>
<evidence type="ECO:0000313" key="2">
    <source>
        <dbReference type="Proteomes" id="UP001634007"/>
    </source>
</evidence>